<dbReference type="AlphaFoldDB" id="A0A0J9XE73"/>
<feature type="domain" description="SP-RING-type" evidence="11">
    <location>
        <begin position="168"/>
        <end position="250"/>
    </location>
</feature>
<dbReference type="GO" id="GO:0061665">
    <property type="term" value="F:SUMO ligase activity"/>
    <property type="evidence" value="ECO:0007669"/>
    <property type="project" value="TreeGrafter"/>
</dbReference>
<dbReference type="InterPro" id="IPR013083">
    <property type="entry name" value="Znf_RING/FYVE/PHD"/>
</dbReference>
<protein>
    <recommendedName>
        <fullName evidence="11">SP-RING-type domain-containing protein</fullName>
    </recommendedName>
</protein>
<gene>
    <name evidence="12" type="ORF">BN980_GECA11s03574g</name>
</gene>
<evidence type="ECO:0000256" key="9">
    <source>
        <dbReference type="ARBA" id="ARBA00023242"/>
    </source>
</evidence>
<dbReference type="GO" id="GO:0016925">
    <property type="term" value="P:protein sumoylation"/>
    <property type="evidence" value="ECO:0007669"/>
    <property type="project" value="UniProtKB-UniPathway"/>
</dbReference>
<keyword evidence="6 10" id="KW-0863">Zinc-finger</keyword>
<evidence type="ECO:0000256" key="5">
    <source>
        <dbReference type="ARBA" id="ARBA00022723"/>
    </source>
</evidence>
<keyword evidence="9" id="KW-0539">Nucleus</keyword>
<evidence type="ECO:0000256" key="2">
    <source>
        <dbReference type="ARBA" id="ARBA00004718"/>
    </source>
</evidence>
<dbReference type="PANTHER" id="PTHR21330:SF1">
    <property type="entry name" value="E3 SUMO-PROTEIN LIGASE NSE2"/>
    <property type="match status" value="1"/>
</dbReference>
<comment type="pathway">
    <text evidence="2">Protein modification; protein sumoylation.</text>
</comment>
<proteinExistence type="inferred from homology"/>
<dbReference type="GO" id="GO:0030915">
    <property type="term" value="C:Smc5-Smc6 complex"/>
    <property type="evidence" value="ECO:0007669"/>
    <property type="project" value="InterPro"/>
</dbReference>
<dbReference type="OrthoDB" id="756301at2759"/>
<reference evidence="12" key="1">
    <citation type="submission" date="2014-03" db="EMBL/GenBank/DDBJ databases">
        <authorList>
            <person name="Casaregola S."/>
        </authorList>
    </citation>
    <scope>NUCLEOTIDE SEQUENCE [LARGE SCALE GENOMIC DNA]</scope>
    <source>
        <strain evidence="12">CLIB 918</strain>
    </source>
</reference>
<evidence type="ECO:0000256" key="7">
    <source>
        <dbReference type="ARBA" id="ARBA00022786"/>
    </source>
</evidence>
<dbReference type="SUPFAM" id="SSF57850">
    <property type="entry name" value="RING/U-box"/>
    <property type="match status" value="1"/>
</dbReference>
<keyword evidence="13" id="KW-1185">Reference proteome</keyword>
<evidence type="ECO:0000313" key="13">
    <source>
        <dbReference type="Proteomes" id="UP000242525"/>
    </source>
</evidence>
<keyword evidence="7" id="KW-0833">Ubl conjugation pathway</keyword>
<evidence type="ECO:0000256" key="10">
    <source>
        <dbReference type="PROSITE-ProRule" id="PRU00452"/>
    </source>
</evidence>
<evidence type="ECO:0000313" key="12">
    <source>
        <dbReference type="EMBL" id="CDO55596.1"/>
    </source>
</evidence>
<dbReference type="GO" id="GO:0000724">
    <property type="term" value="P:double-strand break repair via homologous recombination"/>
    <property type="evidence" value="ECO:0007669"/>
    <property type="project" value="InterPro"/>
</dbReference>
<dbReference type="Gene3D" id="3.30.40.10">
    <property type="entry name" value="Zinc/RING finger domain, C3HC4 (zinc finger)"/>
    <property type="match status" value="1"/>
</dbReference>
<comment type="similarity">
    <text evidence="3">Belongs to the NSE2 family.</text>
</comment>
<evidence type="ECO:0000259" key="11">
    <source>
        <dbReference type="PROSITE" id="PS51044"/>
    </source>
</evidence>
<dbReference type="PROSITE" id="PS51044">
    <property type="entry name" value="ZF_SP_RING"/>
    <property type="match status" value="1"/>
</dbReference>
<name>A0A0J9XE73_GEOCN</name>
<dbReference type="PANTHER" id="PTHR21330">
    <property type="entry name" value="E3 SUMO-PROTEIN LIGASE NSE2"/>
    <property type="match status" value="1"/>
</dbReference>
<dbReference type="Pfam" id="PF11789">
    <property type="entry name" value="zf-Nse"/>
    <property type="match status" value="1"/>
</dbReference>
<comment type="subcellular location">
    <subcellularLocation>
        <location evidence="1">Nucleus</location>
    </subcellularLocation>
</comment>
<keyword evidence="5" id="KW-0479">Metal-binding</keyword>
<dbReference type="InterPro" id="IPR004181">
    <property type="entry name" value="Znf_MIZ"/>
</dbReference>
<organism evidence="12 13">
    <name type="scientific">Geotrichum candidum</name>
    <name type="common">Oospora lactis</name>
    <name type="synonym">Dipodascus geotrichum</name>
    <dbReference type="NCBI Taxonomy" id="1173061"/>
    <lineage>
        <taxon>Eukaryota</taxon>
        <taxon>Fungi</taxon>
        <taxon>Dikarya</taxon>
        <taxon>Ascomycota</taxon>
        <taxon>Saccharomycotina</taxon>
        <taxon>Dipodascomycetes</taxon>
        <taxon>Dipodascales</taxon>
        <taxon>Dipodascaceae</taxon>
        <taxon>Geotrichum</taxon>
    </lineage>
</organism>
<dbReference type="STRING" id="1173061.A0A0J9XE73"/>
<accession>A0A0J9XE73</accession>
<dbReference type="EMBL" id="CCBN010000011">
    <property type="protein sequence ID" value="CDO55596.1"/>
    <property type="molecule type" value="Genomic_DNA"/>
</dbReference>
<evidence type="ECO:0000256" key="4">
    <source>
        <dbReference type="ARBA" id="ARBA00022679"/>
    </source>
</evidence>
<dbReference type="Proteomes" id="UP000242525">
    <property type="component" value="Unassembled WGS sequence"/>
</dbReference>
<dbReference type="UniPathway" id="UPA00886"/>
<comment type="caution">
    <text evidence="12">The sequence shown here is derived from an EMBL/GenBank/DDBJ whole genome shotgun (WGS) entry which is preliminary data.</text>
</comment>
<evidence type="ECO:0000256" key="6">
    <source>
        <dbReference type="ARBA" id="ARBA00022771"/>
    </source>
</evidence>
<evidence type="ECO:0000256" key="8">
    <source>
        <dbReference type="ARBA" id="ARBA00022833"/>
    </source>
</evidence>
<dbReference type="GO" id="GO:0008270">
    <property type="term" value="F:zinc ion binding"/>
    <property type="evidence" value="ECO:0007669"/>
    <property type="project" value="UniProtKB-KW"/>
</dbReference>
<dbReference type="InterPro" id="IPR026846">
    <property type="entry name" value="Nse2(Mms21)"/>
</dbReference>
<dbReference type="GO" id="GO:0005634">
    <property type="term" value="C:nucleus"/>
    <property type="evidence" value="ECO:0007669"/>
    <property type="project" value="UniProtKB-SubCell"/>
</dbReference>
<keyword evidence="8" id="KW-0862">Zinc</keyword>
<evidence type="ECO:0000256" key="1">
    <source>
        <dbReference type="ARBA" id="ARBA00004123"/>
    </source>
</evidence>
<sequence length="266" mass="31225">MAHESLTDGLELLQAAAKSTASLKPLQDPEESDTEFRARLDRFSEVSNNYINEYDTIFRETLDIINQHDGLLESFEQALKSEKVEQQYTSYKEVNEENYKKYFVKDFPDQVSKNYKKSLKKYEKLSQKKKYGNNQTYIQFREMIWDAQDVHGEEVLNINKLFTDYNSDDEDFVEEQIRESFKCPLTKQFFVSPVTSKVCHHSFSRDAIMEVIQSKNGKTKCPIPACAHEIRRMDLVADPELEERTKLARDREMRETLAENATLDRL</sequence>
<dbReference type="CDD" id="cd16651">
    <property type="entry name" value="SPL-RING_NSE2"/>
    <property type="match status" value="1"/>
</dbReference>
<keyword evidence="4" id="KW-0808">Transferase</keyword>
<evidence type="ECO:0000256" key="3">
    <source>
        <dbReference type="ARBA" id="ARBA00008212"/>
    </source>
</evidence>